<feature type="compositionally biased region" description="Acidic residues" evidence="1">
    <location>
        <begin position="37"/>
        <end position="48"/>
    </location>
</feature>
<gene>
    <name evidence="2" type="ORF">Aco03nite_071510</name>
</gene>
<dbReference type="EMBL" id="BOMG01000089">
    <property type="protein sequence ID" value="GID58747.1"/>
    <property type="molecule type" value="Genomic_DNA"/>
</dbReference>
<organism evidence="2 3">
    <name type="scientific">Actinoplanes couchii</name>
    <dbReference type="NCBI Taxonomy" id="403638"/>
    <lineage>
        <taxon>Bacteria</taxon>
        <taxon>Bacillati</taxon>
        <taxon>Actinomycetota</taxon>
        <taxon>Actinomycetes</taxon>
        <taxon>Micromonosporales</taxon>
        <taxon>Micromonosporaceae</taxon>
        <taxon>Actinoplanes</taxon>
    </lineage>
</organism>
<reference evidence="2 3" key="1">
    <citation type="submission" date="2021-01" db="EMBL/GenBank/DDBJ databases">
        <title>Whole genome shotgun sequence of Actinoplanes couchii NBRC 106145.</title>
        <authorList>
            <person name="Komaki H."/>
            <person name="Tamura T."/>
        </authorList>
    </citation>
    <scope>NUCLEOTIDE SEQUENCE [LARGE SCALE GENOMIC DNA]</scope>
    <source>
        <strain evidence="2 3">NBRC 106145</strain>
    </source>
</reference>
<feature type="region of interest" description="Disordered" evidence="1">
    <location>
        <begin position="1"/>
        <end position="175"/>
    </location>
</feature>
<dbReference type="Proteomes" id="UP000612282">
    <property type="component" value="Unassembled WGS sequence"/>
</dbReference>
<dbReference type="RefSeq" id="WP_203803773.1">
    <property type="nucleotide sequence ID" value="NZ_BAAAQE010000007.1"/>
</dbReference>
<protein>
    <recommendedName>
        <fullName evidence="4">Collagen triple helix repeat protein</fullName>
    </recommendedName>
</protein>
<evidence type="ECO:0008006" key="4">
    <source>
        <dbReference type="Google" id="ProtNLM"/>
    </source>
</evidence>
<feature type="compositionally biased region" description="Polar residues" evidence="1">
    <location>
        <begin position="165"/>
        <end position="175"/>
    </location>
</feature>
<accession>A0ABQ3XJT9</accession>
<sequence>MAIDGPWVAPEPGGIADPGGGDDDVGTGSRGTGPVEDPPEEWDEEPGDPDGPVTGPVEEPGRTPDDDPGLAGRPAEGSVGEPGEPEGPDRPGEDGITGPVGTGPLWEEPDAGPAGDTGPGGPIDDGMTGPVAGGGRNGTSIAPGRSWPVSSRDPAVITARVGSEASPTRSATIST</sequence>
<name>A0ABQ3XJT9_9ACTN</name>
<keyword evidence="3" id="KW-1185">Reference proteome</keyword>
<comment type="caution">
    <text evidence="2">The sequence shown here is derived from an EMBL/GenBank/DDBJ whole genome shotgun (WGS) entry which is preliminary data.</text>
</comment>
<evidence type="ECO:0000256" key="1">
    <source>
        <dbReference type="SAM" id="MobiDB-lite"/>
    </source>
</evidence>
<evidence type="ECO:0000313" key="2">
    <source>
        <dbReference type="EMBL" id="GID58747.1"/>
    </source>
</evidence>
<proteinExistence type="predicted"/>
<evidence type="ECO:0000313" key="3">
    <source>
        <dbReference type="Proteomes" id="UP000612282"/>
    </source>
</evidence>